<proteinExistence type="predicted"/>
<organism evidence="1 2">
    <name type="scientific">Mucilaginibacter ginkgonis</name>
    <dbReference type="NCBI Taxonomy" id="2682091"/>
    <lineage>
        <taxon>Bacteria</taxon>
        <taxon>Pseudomonadati</taxon>
        <taxon>Bacteroidota</taxon>
        <taxon>Sphingobacteriia</taxon>
        <taxon>Sphingobacteriales</taxon>
        <taxon>Sphingobacteriaceae</taxon>
        <taxon>Mucilaginibacter</taxon>
    </lineage>
</organism>
<sequence length="80" mass="9120">MATDDPFEVYYGTRFVHVTKLAVEGNPVYHVDLGRDKGHLLLTVSGLDYDNKQWTSIPQGRQREAAEIGKLIEAYAKRRN</sequence>
<dbReference type="AlphaFoldDB" id="A0A6I4HV44"/>
<name>A0A6I4HV44_9SPHI</name>
<accession>A0A6I4HV44</accession>
<dbReference type="KEGG" id="mgik:GO620_000390"/>
<reference evidence="1 2" key="1">
    <citation type="submission" date="2020-12" db="EMBL/GenBank/DDBJ databases">
        <title>HMF7856_wgs.fasta genome submission.</title>
        <authorList>
            <person name="Kang H."/>
            <person name="Kim H."/>
            <person name="Joh K."/>
        </authorList>
    </citation>
    <scope>NUCLEOTIDE SEQUENCE [LARGE SCALE GENOMIC DNA]</scope>
    <source>
        <strain evidence="1 2">HMF7856</strain>
    </source>
</reference>
<gene>
    <name evidence="1" type="ORF">GO620_000390</name>
</gene>
<keyword evidence="2" id="KW-1185">Reference proteome</keyword>
<evidence type="ECO:0000313" key="1">
    <source>
        <dbReference type="EMBL" id="QQL49943.1"/>
    </source>
</evidence>
<evidence type="ECO:0000313" key="2">
    <source>
        <dbReference type="Proteomes" id="UP000429232"/>
    </source>
</evidence>
<protein>
    <submittedName>
        <fullName evidence="1">Uncharacterized protein</fullName>
    </submittedName>
</protein>
<dbReference type="Proteomes" id="UP000429232">
    <property type="component" value="Chromosome"/>
</dbReference>
<dbReference type="EMBL" id="CP066775">
    <property type="protein sequence ID" value="QQL49943.1"/>
    <property type="molecule type" value="Genomic_DNA"/>
</dbReference>
<dbReference type="RefSeq" id="WP_157523352.1">
    <property type="nucleotide sequence ID" value="NZ_CP066775.1"/>
</dbReference>